<dbReference type="PANTHER" id="PTHR36305:SF1">
    <property type="entry name" value="PHOSPHATIDYLGLYCEROPHOSPHATASE A"/>
    <property type="match status" value="1"/>
</dbReference>
<accession>A0A9E9LNF9</accession>
<dbReference type="GO" id="GO:0046872">
    <property type="term" value="F:metal ion binding"/>
    <property type="evidence" value="ECO:0007669"/>
    <property type="project" value="UniProtKB-KW"/>
</dbReference>
<protein>
    <recommendedName>
        <fullName evidence="1">Phosphatidylglycerophosphatase A</fullName>
        <ecNumber evidence="1">3.1.3.27</ecNumber>
    </recommendedName>
    <alternativeName>
        <fullName evidence="1">Phosphatidylglycerolphosphate phosphatase A</fullName>
    </alternativeName>
</protein>
<dbReference type="PIRSF" id="PIRSF006162">
    <property type="entry name" value="PgpA"/>
    <property type="match status" value="1"/>
</dbReference>
<evidence type="ECO:0000313" key="6">
    <source>
        <dbReference type="Proteomes" id="UP001164794"/>
    </source>
</evidence>
<evidence type="ECO:0000259" key="3">
    <source>
        <dbReference type="Pfam" id="PF04608"/>
    </source>
</evidence>
<keyword evidence="1" id="KW-0442">Lipid degradation</keyword>
<reference evidence="4" key="2">
    <citation type="journal article" date="2022" name="Front. Microbiol.">
        <title>New perspectives on an old grouping: The genomic and phenotypic variability of Oxalobacter formigenes and the implications for calcium oxalate stone prevention.</title>
        <authorList>
            <person name="Chmiel J.A."/>
            <person name="Carr C."/>
            <person name="Stuivenberg G.A."/>
            <person name="Venema R."/>
            <person name="Chanyi R.M."/>
            <person name="Al K.F."/>
            <person name="Giguere D."/>
            <person name="Say H."/>
            <person name="Akouris P.P."/>
            <person name="Dominguez Romero S.A."/>
            <person name="Kwong A."/>
            <person name="Tai V."/>
            <person name="Koval S.F."/>
            <person name="Razvi H."/>
            <person name="Bjazevic J."/>
            <person name="Burton J.P."/>
        </authorList>
    </citation>
    <scope>NUCLEOTIDE SEQUENCE</scope>
    <source>
        <strain evidence="4">OxK</strain>
    </source>
</reference>
<dbReference type="InterPro" id="IPR007686">
    <property type="entry name" value="YutG/PgpA"/>
</dbReference>
<dbReference type="EMBL" id="CP098248">
    <property type="protein sequence ID" value="WAV97473.1"/>
    <property type="molecule type" value="Genomic_DNA"/>
</dbReference>
<gene>
    <name evidence="5" type="ORF">NB645_01610</name>
    <name evidence="4" type="ORF">NB646_02725</name>
</gene>
<feature type="domain" description="YutG/PgpA" evidence="3">
    <location>
        <begin position="22"/>
        <end position="164"/>
    </location>
</feature>
<comment type="pathway">
    <text evidence="1">Phospholipid metabolism; phosphatidylglycerol biosynthesis; phosphatidylglycerol from CDP-diacylglycerol: step 2/2.</text>
</comment>
<dbReference type="SUPFAM" id="SSF101307">
    <property type="entry name" value="YutG-like"/>
    <property type="match status" value="1"/>
</dbReference>
<dbReference type="CDD" id="cd06971">
    <property type="entry name" value="PgpA"/>
    <property type="match status" value="1"/>
</dbReference>
<evidence type="ECO:0000313" key="4">
    <source>
        <dbReference type="EMBL" id="WAV91687.1"/>
    </source>
</evidence>
<name>A0A9E9LNF9_9BURK</name>
<evidence type="ECO:0000256" key="1">
    <source>
        <dbReference type="PIRNR" id="PIRNR006162"/>
    </source>
</evidence>
<comment type="subcellular location">
    <subcellularLocation>
        <location evidence="1">Cell inner membrane</location>
        <topology evidence="1">Multi-pass membrane protein</topology>
    </subcellularLocation>
</comment>
<dbReference type="Proteomes" id="UP001164794">
    <property type="component" value="Chromosome"/>
</dbReference>
<comment type="function">
    <text evidence="1">Lipid phosphatase which dephosphorylates phosphatidylglycerophosphate (PGP) to phosphatidylglycerol (PG).</text>
</comment>
<evidence type="ECO:0000256" key="2">
    <source>
        <dbReference type="SAM" id="Phobius"/>
    </source>
</evidence>
<dbReference type="EC" id="3.1.3.27" evidence="1"/>
<dbReference type="GO" id="GO:0005886">
    <property type="term" value="C:plasma membrane"/>
    <property type="evidence" value="ECO:0007669"/>
    <property type="project" value="UniProtKB-SubCell"/>
</dbReference>
<keyword evidence="1" id="KW-0443">Lipid metabolism</keyword>
<evidence type="ECO:0000313" key="5">
    <source>
        <dbReference type="EMBL" id="WAV97473.1"/>
    </source>
</evidence>
<keyword evidence="1" id="KW-0460">Magnesium</keyword>
<dbReference type="Pfam" id="PF04608">
    <property type="entry name" value="PgpA"/>
    <property type="match status" value="1"/>
</dbReference>
<keyword evidence="1" id="KW-0479">Metal-binding</keyword>
<dbReference type="EMBL" id="CP098251">
    <property type="protein sequence ID" value="WAV91687.1"/>
    <property type="molecule type" value="Genomic_DNA"/>
</dbReference>
<dbReference type="GO" id="GO:0008962">
    <property type="term" value="F:phosphatidylglycerophosphatase activity"/>
    <property type="evidence" value="ECO:0007669"/>
    <property type="project" value="UniProtKB-EC"/>
</dbReference>
<dbReference type="AlphaFoldDB" id="A0A9E9LNF9"/>
<dbReference type="PANTHER" id="PTHR36305">
    <property type="entry name" value="PHOSPHATIDYLGLYCEROPHOSPHATASE A"/>
    <property type="match status" value="1"/>
</dbReference>
<keyword evidence="1 2" id="KW-0812">Transmembrane</keyword>
<keyword evidence="1" id="KW-1003">Cell membrane</keyword>
<keyword evidence="6" id="KW-1185">Reference proteome</keyword>
<dbReference type="GO" id="GO:0009395">
    <property type="term" value="P:phospholipid catabolic process"/>
    <property type="evidence" value="ECO:0007669"/>
    <property type="project" value="UniProtKB-KW"/>
</dbReference>
<keyword evidence="1" id="KW-0378">Hydrolase</keyword>
<dbReference type="RefSeq" id="WP_269264945.1">
    <property type="nucleotide sequence ID" value="NZ_CP098248.1"/>
</dbReference>
<sequence length="176" mass="19650">MNAPVKRSPDITFLLSHPFHLISLGFGSGLSPIMPGTAGTLFAWISYDLLTCRFPSLFTPPVWGIICIIGFLIGIKTCQTTGNALNNPDDGSMVWDEIIAFWLILLFITPCSFFAECVAFALFRLLDMTKPQPIRFFDKHIHGGFGVMLDDIIAAFFTLLVFALWKTCFTADQLLY</sequence>
<keyword evidence="1" id="KW-1208">Phospholipid metabolism</keyword>
<keyword evidence="1 2" id="KW-0472">Membrane</keyword>
<dbReference type="InterPro" id="IPR026037">
    <property type="entry name" value="PgpA"/>
</dbReference>
<reference evidence="5" key="1">
    <citation type="journal article" date="2022" name="Front. Microbiol.">
        <title>New perspectives on an old grouping: The genomic and phenotypic variability of Oxalobacter formigenes and the implications for calcium oxalate stone prevention.</title>
        <authorList>
            <person name="Chmiel J.A."/>
            <person name="Carr C."/>
            <person name="Stuivenberg G.A."/>
            <person name="Venema R."/>
            <person name="Chanyi R.M."/>
            <person name="Al K.F."/>
            <person name="Giguere D."/>
            <person name="Say H."/>
            <person name="Akouris P.P."/>
            <person name="Dominguez Romero S.A."/>
            <person name="Kwong A."/>
            <person name="Tai V."/>
            <person name="Koval S.F."/>
            <person name="Razvi H."/>
            <person name="Bjazevic J."/>
            <person name="Burton J.P."/>
        </authorList>
    </citation>
    <scope>NUCLEOTIDE SEQUENCE</scope>
    <source>
        <strain evidence="5">HOxNP-1</strain>
    </source>
</reference>
<comment type="cofactor">
    <cofactor evidence="1">
        <name>Mg(2+)</name>
        <dbReference type="ChEBI" id="CHEBI:18420"/>
    </cofactor>
</comment>
<dbReference type="Proteomes" id="UP001164819">
    <property type="component" value="Chromosome"/>
</dbReference>
<feature type="transmembrane region" description="Helical" evidence="2">
    <location>
        <begin position="144"/>
        <end position="165"/>
    </location>
</feature>
<dbReference type="InterPro" id="IPR036681">
    <property type="entry name" value="PgpA-like_sf"/>
</dbReference>
<proteinExistence type="predicted"/>
<feature type="transmembrane region" description="Helical" evidence="2">
    <location>
        <begin position="20"/>
        <end position="45"/>
    </location>
</feature>
<keyword evidence="1" id="KW-0997">Cell inner membrane</keyword>
<comment type="catalytic activity">
    <reaction evidence="1">
        <text>a 1,2-diacyl-sn-glycero-3-phospho-(1'-sn-glycero-3'-phosphate) + H2O = a 1,2-diacyl-sn-glycero-3-phospho-(1'-sn-glycerol) + phosphate</text>
        <dbReference type="Rhea" id="RHEA:33751"/>
        <dbReference type="ChEBI" id="CHEBI:15377"/>
        <dbReference type="ChEBI" id="CHEBI:43474"/>
        <dbReference type="ChEBI" id="CHEBI:60110"/>
        <dbReference type="ChEBI" id="CHEBI:64716"/>
        <dbReference type="EC" id="3.1.3.27"/>
    </reaction>
</comment>
<keyword evidence="1" id="KW-0595">Phospholipid degradation</keyword>
<keyword evidence="2" id="KW-1133">Transmembrane helix</keyword>
<feature type="transmembrane region" description="Helical" evidence="2">
    <location>
        <begin position="57"/>
        <end position="75"/>
    </location>
</feature>
<feature type="transmembrane region" description="Helical" evidence="2">
    <location>
        <begin position="99"/>
        <end position="123"/>
    </location>
</feature>
<organism evidence="4">
    <name type="scientific">Oxalobacter aliiformigenes</name>
    <dbReference type="NCBI Taxonomy" id="2946593"/>
    <lineage>
        <taxon>Bacteria</taxon>
        <taxon>Pseudomonadati</taxon>
        <taxon>Pseudomonadota</taxon>
        <taxon>Betaproteobacteria</taxon>
        <taxon>Burkholderiales</taxon>
        <taxon>Oxalobacteraceae</taxon>
        <taxon>Oxalobacter</taxon>
    </lineage>
</organism>